<organism evidence="1 2">
    <name type="scientific">Methanobrevibacter millerae</name>
    <dbReference type="NCBI Taxonomy" id="230361"/>
    <lineage>
        <taxon>Archaea</taxon>
        <taxon>Methanobacteriati</taxon>
        <taxon>Methanobacteriota</taxon>
        <taxon>Methanomada group</taxon>
        <taxon>Methanobacteria</taxon>
        <taxon>Methanobacteriales</taxon>
        <taxon>Methanobacteriaceae</taxon>
        <taxon>Methanobrevibacter</taxon>
    </lineage>
</organism>
<accession>A0A8T3V9M9</accession>
<sequence length="185" mass="21120">MKRILLIIIIIMLFIPASAAGNVTIKGVDFEIPDQYDGGILKDSSYVYKSGLTFRILSLDDAKNLRINFGDDFTEALSHEETTIEGHDAVVIHRSFDGRNYTTVYTPIGDKIFLICFNDTYVNDDISKMISKLPSQNMTHDDFSASLNTALSDFKEQVSQEKADIEAQEMYKEDNPINRFFFFRF</sequence>
<name>A0A8T3V9M9_9EURY</name>
<dbReference type="AlphaFoldDB" id="A0A8T3V9M9"/>
<dbReference type="RefSeq" id="WP_303736092.1">
    <property type="nucleotide sequence ID" value="NZ_SUTE01000011.1"/>
</dbReference>
<comment type="caution">
    <text evidence="1">The sequence shown here is derived from an EMBL/GenBank/DDBJ whole genome shotgun (WGS) entry which is preliminary data.</text>
</comment>
<evidence type="ECO:0000313" key="2">
    <source>
        <dbReference type="Proteomes" id="UP000762703"/>
    </source>
</evidence>
<dbReference type="EMBL" id="SUTE01000011">
    <property type="protein sequence ID" value="MBE6504447.1"/>
    <property type="molecule type" value="Genomic_DNA"/>
</dbReference>
<reference evidence="1" key="1">
    <citation type="submission" date="2019-04" db="EMBL/GenBank/DDBJ databases">
        <title>Evolution of Biomass-Degrading Anaerobic Consortia Revealed by Metagenomics.</title>
        <authorList>
            <person name="Peng X."/>
        </authorList>
    </citation>
    <scope>NUCLEOTIDE SEQUENCE</scope>
    <source>
        <strain evidence="1">SIG12</strain>
    </source>
</reference>
<dbReference type="Proteomes" id="UP000762703">
    <property type="component" value="Unassembled WGS sequence"/>
</dbReference>
<protein>
    <submittedName>
        <fullName evidence="1">Uncharacterized protein</fullName>
    </submittedName>
</protein>
<gene>
    <name evidence="1" type="ORF">E7Z73_01700</name>
</gene>
<proteinExistence type="predicted"/>
<evidence type="ECO:0000313" key="1">
    <source>
        <dbReference type="EMBL" id="MBE6504447.1"/>
    </source>
</evidence>